<dbReference type="GO" id="GO:0005975">
    <property type="term" value="P:carbohydrate metabolic process"/>
    <property type="evidence" value="ECO:0007669"/>
    <property type="project" value="InterPro"/>
</dbReference>
<gene>
    <name evidence="4" type="ORF">BCV72DRAFT_216125</name>
</gene>
<feature type="chain" id="PRO_5012348871" evidence="2">
    <location>
        <begin position="23"/>
        <end position="447"/>
    </location>
</feature>
<dbReference type="OrthoDB" id="407355at2759"/>
<sequence length="447" mass="47620">MAGFYNTLILSSAILIATAVNAQSNKTSSAPPAQTSPSYLSDVVPLTGNVKAYPGSNSTIPTGALPSLTFNATGYPTTWKTPPVDSPEVKAAINSIDWGLVPNATVRKANSNGDLSMSGYDSNSDPDCWWSASGCVKSKNPIIPPDYYRCPNVGEWGLTYDDGPLTSDAGSWAEPNLYNFLAEHNQKAGLFYIGSNVIQAPAAAQRALADGHTICVHTWSHPAMTSLQNEAVVAEFYWTLRAIKEVTGVTPKCWRPPYGDVDDRVRAIAWQMGMVTVLWDEDTDDWNMPGSGGGNLSPATVDGYFEGWIAARKNGSDSSTGHIILQHELNNATVSMAEKWLPQVKEVFNVMPWNQCFNISQPYWETNFVYPTADGSIPANTTASNTTTTANVTTSIPSPSASSPSQAPIPSGISVANANGSTSSGTRLSYPSVITAILGMAAIAYAV</sequence>
<dbReference type="InterPro" id="IPR011330">
    <property type="entry name" value="Glyco_hydro/deAcase_b/a-brl"/>
</dbReference>
<dbReference type="PROSITE" id="PS51677">
    <property type="entry name" value="NODB"/>
    <property type="match status" value="1"/>
</dbReference>
<dbReference type="GO" id="GO:0016020">
    <property type="term" value="C:membrane"/>
    <property type="evidence" value="ECO:0007669"/>
    <property type="project" value="TreeGrafter"/>
</dbReference>
<dbReference type="AlphaFoldDB" id="A0A1X0QQM3"/>
<dbReference type="CDD" id="cd10952">
    <property type="entry name" value="CE4_MrCDA_like"/>
    <property type="match status" value="1"/>
</dbReference>
<dbReference type="Proteomes" id="UP000242414">
    <property type="component" value="Unassembled WGS sequence"/>
</dbReference>
<dbReference type="EMBL" id="KV922078">
    <property type="protein sequence ID" value="ORE02046.1"/>
    <property type="molecule type" value="Genomic_DNA"/>
</dbReference>
<dbReference type="PANTHER" id="PTHR10587:SF98">
    <property type="entry name" value="CHITIN DEACETYLASE"/>
    <property type="match status" value="1"/>
</dbReference>
<organism evidence="4">
    <name type="scientific">Rhizopus microsporus var. microsporus</name>
    <dbReference type="NCBI Taxonomy" id="86635"/>
    <lineage>
        <taxon>Eukaryota</taxon>
        <taxon>Fungi</taxon>
        <taxon>Fungi incertae sedis</taxon>
        <taxon>Mucoromycota</taxon>
        <taxon>Mucoromycotina</taxon>
        <taxon>Mucoromycetes</taxon>
        <taxon>Mucorales</taxon>
        <taxon>Mucorineae</taxon>
        <taxon>Rhizopodaceae</taxon>
        <taxon>Rhizopus</taxon>
    </lineage>
</organism>
<name>A0A1X0QQM3_RHIZD</name>
<dbReference type="Pfam" id="PF01522">
    <property type="entry name" value="Polysacc_deac_1"/>
    <property type="match status" value="1"/>
</dbReference>
<evidence type="ECO:0000256" key="1">
    <source>
        <dbReference type="SAM" id="MobiDB-lite"/>
    </source>
</evidence>
<protein>
    <submittedName>
        <fullName evidence="4">Glycoside hydrolase/deacetylase</fullName>
    </submittedName>
</protein>
<feature type="signal peptide" evidence="2">
    <location>
        <begin position="1"/>
        <end position="22"/>
    </location>
</feature>
<dbReference type="InterPro" id="IPR050248">
    <property type="entry name" value="Polysacc_deacetylase_ArnD"/>
</dbReference>
<evidence type="ECO:0000313" key="4">
    <source>
        <dbReference type="EMBL" id="ORE02046.1"/>
    </source>
</evidence>
<evidence type="ECO:0000259" key="3">
    <source>
        <dbReference type="PROSITE" id="PS51677"/>
    </source>
</evidence>
<accession>A0A1X0QQM3</accession>
<dbReference type="VEuPathDB" id="FungiDB:BCV72DRAFT_216125"/>
<dbReference type="PANTHER" id="PTHR10587">
    <property type="entry name" value="GLYCOSYL TRANSFERASE-RELATED"/>
    <property type="match status" value="1"/>
</dbReference>
<keyword evidence="4" id="KW-0378">Hydrolase</keyword>
<feature type="region of interest" description="Disordered" evidence="1">
    <location>
        <begin position="381"/>
        <end position="408"/>
    </location>
</feature>
<reference evidence="4" key="1">
    <citation type="journal article" date="2016" name="Proc. Natl. Acad. Sci. U.S.A.">
        <title>Lipid metabolic changes in an early divergent fungus govern the establishment of a mutualistic symbiosis with endobacteria.</title>
        <authorList>
            <person name="Lastovetsky O.A."/>
            <person name="Gaspar M.L."/>
            <person name="Mondo S.J."/>
            <person name="LaButti K.M."/>
            <person name="Sandor L."/>
            <person name="Grigoriev I.V."/>
            <person name="Henry S.A."/>
            <person name="Pawlowska T.E."/>
        </authorList>
    </citation>
    <scope>NUCLEOTIDE SEQUENCE [LARGE SCALE GENOMIC DNA]</scope>
    <source>
        <strain evidence="4">ATCC 52814</strain>
    </source>
</reference>
<dbReference type="GO" id="GO:0009272">
    <property type="term" value="P:fungal-type cell wall biogenesis"/>
    <property type="evidence" value="ECO:0007669"/>
    <property type="project" value="UniProtKB-ARBA"/>
</dbReference>
<dbReference type="InterPro" id="IPR002509">
    <property type="entry name" value="NODB_dom"/>
</dbReference>
<keyword evidence="2" id="KW-0732">Signal</keyword>
<proteinExistence type="predicted"/>
<feature type="domain" description="NodB homology" evidence="3">
    <location>
        <begin position="154"/>
        <end position="356"/>
    </location>
</feature>
<evidence type="ECO:0000256" key="2">
    <source>
        <dbReference type="SAM" id="SignalP"/>
    </source>
</evidence>
<dbReference type="GO" id="GO:0004099">
    <property type="term" value="F:chitin deacetylase activity"/>
    <property type="evidence" value="ECO:0007669"/>
    <property type="project" value="TreeGrafter"/>
</dbReference>
<dbReference type="Gene3D" id="3.20.20.370">
    <property type="entry name" value="Glycoside hydrolase/deacetylase"/>
    <property type="match status" value="1"/>
</dbReference>
<dbReference type="SUPFAM" id="SSF88713">
    <property type="entry name" value="Glycoside hydrolase/deacetylase"/>
    <property type="match status" value="1"/>
</dbReference>